<evidence type="ECO:0000313" key="3">
    <source>
        <dbReference type="Proteomes" id="UP000608071"/>
    </source>
</evidence>
<accession>A0ABR8T0S7</accession>
<dbReference type="Pfam" id="PF00704">
    <property type="entry name" value="Glyco_hydro_18"/>
    <property type="match status" value="1"/>
</dbReference>
<evidence type="ECO:0000259" key="1">
    <source>
        <dbReference type="PROSITE" id="PS51910"/>
    </source>
</evidence>
<protein>
    <submittedName>
        <fullName evidence="2">Glycosyl hydrolase</fullName>
    </submittedName>
</protein>
<dbReference type="InterPro" id="IPR017853">
    <property type="entry name" value="GH"/>
</dbReference>
<gene>
    <name evidence="2" type="ORF">H9647_14940</name>
</gene>
<dbReference type="Gene3D" id="3.20.20.80">
    <property type="entry name" value="Glycosidases"/>
    <property type="match status" value="1"/>
</dbReference>
<dbReference type="PROSITE" id="PS51910">
    <property type="entry name" value="GH18_2"/>
    <property type="match status" value="1"/>
</dbReference>
<dbReference type="Gene3D" id="3.30.457.10">
    <property type="entry name" value="Copper amine oxidase-like, N-terminal domain"/>
    <property type="match status" value="1"/>
</dbReference>
<dbReference type="PANTHER" id="PTHR46066:SF2">
    <property type="entry name" value="CHITINASE DOMAIN-CONTAINING PROTEIN 1"/>
    <property type="match status" value="1"/>
</dbReference>
<dbReference type="RefSeq" id="WP_191801289.1">
    <property type="nucleotide sequence ID" value="NZ_JACSQL010000006.1"/>
</dbReference>
<dbReference type="Pfam" id="PF07833">
    <property type="entry name" value="Cu_amine_oxidN1"/>
    <property type="match status" value="1"/>
</dbReference>
<sequence>MRPWGKLILSCAILLGGTVGSTGIPSTYAATNQVKIVLDGYSLPFPVAPVVISGTTMVPFRAISEALGINVQWNQKLKKITATKQTDEGSKVVELTMGSKTAKVNGQNVPLTLAPRTISNTTMIPLSFFSQQFGAAVGWNQAAKTVSITSPREEMYTMGFYALRSYDEIKYLPSLDAAAFGWGRIDREGNFTTTGDEYKWPSSLGDITGESIVQEAQSVGTASSFMVYALDGQLELTKNLEDKQLQAKTIEGIVTTAVEKGFKGITLDFEGLGLTGDSAKVKSDYNAFVKAIATRAHSEGLTLTLALHPINSSYKGYDYKTLGNLADELIIMAYAFENEKGPEPLAKVDEAIRLALKETSKDKLLLGISRGSEDAASINSKIGLAKRYDLKGIALWRLGIIGPAAWTEMNKSIVLD</sequence>
<dbReference type="InterPro" id="IPR036582">
    <property type="entry name" value="Mao_N_sf"/>
</dbReference>
<dbReference type="Proteomes" id="UP000608071">
    <property type="component" value="Unassembled WGS sequence"/>
</dbReference>
<dbReference type="SUPFAM" id="SSF51445">
    <property type="entry name" value="(Trans)glycosidases"/>
    <property type="match status" value="1"/>
</dbReference>
<reference evidence="2 3" key="1">
    <citation type="submission" date="2020-08" db="EMBL/GenBank/DDBJ databases">
        <title>A Genomic Blueprint of the Chicken Gut Microbiome.</title>
        <authorList>
            <person name="Gilroy R."/>
            <person name="Ravi A."/>
            <person name="Getino M."/>
            <person name="Pursley I."/>
            <person name="Horton D.L."/>
            <person name="Alikhan N.-F."/>
            <person name="Baker D."/>
            <person name="Gharbi K."/>
            <person name="Hall N."/>
            <person name="Watson M."/>
            <person name="Adriaenssens E.M."/>
            <person name="Foster-Nyarko E."/>
            <person name="Jarju S."/>
            <person name="Secka A."/>
            <person name="Antonio M."/>
            <person name="Oren A."/>
            <person name="Chaudhuri R."/>
            <person name="La Ragione R.M."/>
            <person name="Hildebrand F."/>
            <person name="Pallen M.J."/>
        </authorList>
    </citation>
    <scope>NUCLEOTIDE SEQUENCE [LARGE SCALE GENOMIC DNA]</scope>
    <source>
        <strain evidence="2 3">Sa2BVA9</strain>
    </source>
</reference>
<evidence type="ECO:0000313" key="2">
    <source>
        <dbReference type="EMBL" id="MBD7969369.1"/>
    </source>
</evidence>
<dbReference type="SUPFAM" id="SSF55383">
    <property type="entry name" value="Copper amine oxidase, domain N"/>
    <property type="match status" value="1"/>
</dbReference>
<dbReference type="EMBL" id="JACSQL010000006">
    <property type="protein sequence ID" value="MBD7969369.1"/>
    <property type="molecule type" value="Genomic_DNA"/>
</dbReference>
<organism evidence="2 3">
    <name type="scientific">Paenibacillus gallinarum</name>
    <dbReference type="NCBI Taxonomy" id="2762232"/>
    <lineage>
        <taxon>Bacteria</taxon>
        <taxon>Bacillati</taxon>
        <taxon>Bacillota</taxon>
        <taxon>Bacilli</taxon>
        <taxon>Bacillales</taxon>
        <taxon>Paenibacillaceae</taxon>
        <taxon>Paenibacillus</taxon>
    </lineage>
</organism>
<feature type="domain" description="GH18" evidence="1">
    <location>
        <begin position="90"/>
        <end position="416"/>
    </location>
</feature>
<dbReference type="InterPro" id="IPR001223">
    <property type="entry name" value="Glyco_hydro18_cat"/>
</dbReference>
<comment type="caution">
    <text evidence="2">The sequence shown here is derived from an EMBL/GenBank/DDBJ whole genome shotgun (WGS) entry which is preliminary data.</text>
</comment>
<keyword evidence="2" id="KW-0378">Hydrolase</keyword>
<dbReference type="InterPro" id="IPR012854">
    <property type="entry name" value="Cu_amine_oxidase-like_N"/>
</dbReference>
<name>A0ABR8T0S7_9BACL</name>
<proteinExistence type="predicted"/>
<keyword evidence="3" id="KW-1185">Reference proteome</keyword>
<dbReference type="GO" id="GO:0016787">
    <property type="term" value="F:hydrolase activity"/>
    <property type="evidence" value="ECO:0007669"/>
    <property type="project" value="UniProtKB-KW"/>
</dbReference>
<dbReference type="PANTHER" id="PTHR46066">
    <property type="entry name" value="CHITINASE DOMAIN-CONTAINING PROTEIN 1 FAMILY MEMBER"/>
    <property type="match status" value="1"/>
</dbReference>